<keyword evidence="4 7" id="KW-0812">Transmembrane</keyword>
<sequence>MLRHKHRHKPEAELDITSFMNLMIVLVPVLLLSMVFSHITVLDLKLPDLASDPASTPDTPDQYTLEVVIYPEGFVVNQPAGRKLRSIPALTTGEQDYQTLSEILQAVKARLAELGQEKRDIVVLSRKDTDYQTLVSVMDTVRSFKAVLAASEVDAELFPDVSLGDAPSNIGFDATPVVEGGTAP</sequence>
<dbReference type="Pfam" id="PF02472">
    <property type="entry name" value="ExbD"/>
    <property type="match status" value="1"/>
</dbReference>
<evidence type="ECO:0000313" key="9">
    <source>
        <dbReference type="EMBL" id="MBB3169753.1"/>
    </source>
</evidence>
<evidence type="ECO:0000256" key="2">
    <source>
        <dbReference type="ARBA" id="ARBA00005811"/>
    </source>
</evidence>
<reference evidence="9 10" key="1">
    <citation type="submission" date="2020-08" db="EMBL/GenBank/DDBJ databases">
        <title>Genomic Encyclopedia of Type Strains, Phase III (KMG-III): the genomes of soil and plant-associated and newly described type strains.</title>
        <authorList>
            <person name="Whitman W."/>
        </authorList>
    </citation>
    <scope>NUCLEOTIDE SEQUENCE [LARGE SCALE GENOMIC DNA]</scope>
    <source>
        <strain evidence="9 10">CECT 8571</strain>
    </source>
</reference>
<evidence type="ECO:0000313" key="10">
    <source>
        <dbReference type="Proteomes" id="UP000559987"/>
    </source>
</evidence>
<keyword evidence="6 8" id="KW-0472">Membrane</keyword>
<gene>
    <name evidence="9" type="ORF">FHS30_002966</name>
</gene>
<dbReference type="GO" id="GO:0005886">
    <property type="term" value="C:plasma membrane"/>
    <property type="evidence" value="ECO:0007669"/>
    <property type="project" value="UniProtKB-SubCell"/>
</dbReference>
<comment type="similarity">
    <text evidence="2 7">Belongs to the ExbD/TolR family.</text>
</comment>
<dbReference type="EMBL" id="JACHXZ010000004">
    <property type="protein sequence ID" value="MBB3169753.1"/>
    <property type="molecule type" value="Genomic_DNA"/>
</dbReference>
<evidence type="ECO:0000256" key="7">
    <source>
        <dbReference type="RuleBase" id="RU003879"/>
    </source>
</evidence>
<proteinExistence type="inferred from homology"/>
<keyword evidence="7" id="KW-0813">Transport</keyword>
<evidence type="ECO:0000256" key="5">
    <source>
        <dbReference type="ARBA" id="ARBA00022989"/>
    </source>
</evidence>
<keyword evidence="5 8" id="KW-1133">Transmembrane helix</keyword>
<keyword evidence="7" id="KW-0653">Protein transport</keyword>
<feature type="transmembrane region" description="Helical" evidence="8">
    <location>
        <begin position="21"/>
        <end position="41"/>
    </location>
</feature>
<dbReference type="AlphaFoldDB" id="A0A839UPQ0"/>
<dbReference type="GO" id="GO:0022857">
    <property type="term" value="F:transmembrane transporter activity"/>
    <property type="evidence" value="ECO:0007669"/>
    <property type="project" value="InterPro"/>
</dbReference>
<keyword evidence="3" id="KW-1003">Cell membrane</keyword>
<dbReference type="Proteomes" id="UP000559987">
    <property type="component" value="Unassembled WGS sequence"/>
</dbReference>
<accession>A0A839UPQ0</accession>
<evidence type="ECO:0000256" key="3">
    <source>
        <dbReference type="ARBA" id="ARBA00022475"/>
    </source>
</evidence>
<comment type="caution">
    <text evidence="9">The sequence shown here is derived from an EMBL/GenBank/DDBJ whole genome shotgun (WGS) entry which is preliminary data.</text>
</comment>
<organism evidence="9 10">
    <name type="scientific">Simiduia aestuariiviva</name>
    <dbReference type="NCBI Taxonomy" id="1510459"/>
    <lineage>
        <taxon>Bacteria</taxon>
        <taxon>Pseudomonadati</taxon>
        <taxon>Pseudomonadota</taxon>
        <taxon>Gammaproteobacteria</taxon>
        <taxon>Cellvibrionales</taxon>
        <taxon>Cellvibrionaceae</taxon>
        <taxon>Simiduia</taxon>
    </lineage>
</organism>
<evidence type="ECO:0000256" key="6">
    <source>
        <dbReference type="ARBA" id="ARBA00023136"/>
    </source>
</evidence>
<protein>
    <submittedName>
        <fullName evidence="9">Biopolymer transport protein ExbD</fullName>
    </submittedName>
</protein>
<evidence type="ECO:0000256" key="8">
    <source>
        <dbReference type="SAM" id="Phobius"/>
    </source>
</evidence>
<evidence type="ECO:0000256" key="1">
    <source>
        <dbReference type="ARBA" id="ARBA00004162"/>
    </source>
</evidence>
<dbReference type="GO" id="GO:0015031">
    <property type="term" value="P:protein transport"/>
    <property type="evidence" value="ECO:0007669"/>
    <property type="project" value="UniProtKB-KW"/>
</dbReference>
<keyword evidence="10" id="KW-1185">Reference proteome</keyword>
<name>A0A839UPQ0_9GAMM</name>
<dbReference type="InterPro" id="IPR003400">
    <property type="entry name" value="ExbD"/>
</dbReference>
<evidence type="ECO:0000256" key="4">
    <source>
        <dbReference type="ARBA" id="ARBA00022692"/>
    </source>
</evidence>
<comment type="subcellular location">
    <subcellularLocation>
        <location evidence="1">Cell membrane</location>
        <topology evidence="1">Single-pass membrane protein</topology>
    </subcellularLocation>
    <subcellularLocation>
        <location evidence="7">Cell membrane</location>
        <topology evidence="7">Single-pass type II membrane protein</topology>
    </subcellularLocation>
</comment>